<evidence type="ECO:0000259" key="1">
    <source>
        <dbReference type="PROSITE" id="PS50851"/>
    </source>
</evidence>
<dbReference type="PANTHER" id="PTHR22617:SF23">
    <property type="entry name" value="CHEMOTAXIS PROTEIN CHEW"/>
    <property type="match status" value="1"/>
</dbReference>
<sequence>MDTVKVVIFKEKHEEYAIDVDHVISIEKPEKITPVPQLPNFIKGLVKVRGELVPVVDLHHVLYGTDEALHEMTRLIVLKTGILKLALLVGEAKELMEVSTDSIKQVGLFAYQKTSYFTGVINLDNRLITLIDPNRMINSLDGIREIQAYMEEQAKITDS</sequence>
<proteinExistence type="predicted"/>
<dbReference type="Gene3D" id="2.30.30.40">
    <property type="entry name" value="SH3 Domains"/>
    <property type="match status" value="1"/>
</dbReference>
<dbReference type="AlphaFoldDB" id="A0A090IW96"/>
<dbReference type="SMART" id="SM00260">
    <property type="entry name" value="CheW"/>
    <property type="match status" value="1"/>
</dbReference>
<dbReference type="Proteomes" id="UP000040576">
    <property type="component" value="Unassembled WGS sequence"/>
</dbReference>
<dbReference type="InterPro" id="IPR039315">
    <property type="entry name" value="CheW"/>
</dbReference>
<dbReference type="RefSeq" id="WP_231553329.1">
    <property type="nucleotide sequence ID" value="NZ_CCRF01000062.1"/>
</dbReference>
<dbReference type="InterPro" id="IPR036061">
    <property type="entry name" value="CheW-like_dom_sf"/>
</dbReference>
<accession>A0A090IW96</accession>
<gene>
    <name evidence="2" type="ORF">BT1A1_2141</name>
</gene>
<dbReference type="Gene3D" id="2.40.50.180">
    <property type="entry name" value="CheA-289, Domain 4"/>
    <property type="match status" value="1"/>
</dbReference>
<dbReference type="PANTHER" id="PTHR22617">
    <property type="entry name" value="CHEMOTAXIS SENSOR HISTIDINE KINASE-RELATED"/>
    <property type="match status" value="1"/>
</dbReference>
<dbReference type="GeneID" id="92961357"/>
<dbReference type="PROSITE" id="PS50851">
    <property type="entry name" value="CHEW"/>
    <property type="match status" value="1"/>
</dbReference>
<reference evidence="2 3" key="1">
    <citation type="submission" date="2014-07" db="EMBL/GenBank/DDBJ databases">
        <authorList>
            <person name="Wibberg Daniel"/>
        </authorList>
    </citation>
    <scope>NUCLEOTIDE SEQUENCE [LARGE SCALE GENOMIC DNA]</scope>
</reference>
<dbReference type="SUPFAM" id="SSF50341">
    <property type="entry name" value="CheW-like"/>
    <property type="match status" value="1"/>
</dbReference>
<keyword evidence="3" id="KW-1185">Reference proteome</keyword>
<dbReference type="GO" id="GO:0006935">
    <property type="term" value="P:chemotaxis"/>
    <property type="evidence" value="ECO:0007669"/>
    <property type="project" value="InterPro"/>
</dbReference>
<evidence type="ECO:0000313" key="3">
    <source>
        <dbReference type="Proteomes" id="UP000040576"/>
    </source>
</evidence>
<dbReference type="GO" id="GO:0005829">
    <property type="term" value="C:cytosol"/>
    <property type="evidence" value="ECO:0007669"/>
    <property type="project" value="TreeGrafter"/>
</dbReference>
<dbReference type="Pfam" id="PF01584">
    <property type="entry name" value="CheW"/>
    <property type="match status" value="1"/>
</dbReference>
<protein>
    <submittedName>
        <fullName evidence="2">Chemotaxis signal transduction protein</fullName>
    </submittedName>
</protein>
<organism evidence="2 3">
    <name type="scientific">Caldibacillus thermoamylovorans</name>
    <dbReference type="NCBI Taxonomy" id="35841"/>
    <lineage>
        <taxon>Bacteria</taxon>
        <taxon>Bacillati</taxon>
        <taxon>Bacillota</taxon>
        <taxon>Bacilli</taxon>
        <taxon>Bacillales</taxon>
        <taxon>Bacillaceae</taxon>
        <taxon>Caldibacillus</taxon>
    </lineage>
</organism>
<name>A0A090IW96_9BACI</name>
<dbReference type="InterPro" id="IPR002545">
    <property type="entry name" value="CheW-lke_dom"/>
</dbReference>
<evidence type="ECO:0000313" key="2">
    <source>
        <dbReference type="EMBL" id="CEE01962.1"/>
    </source>
</evidence>
<dbReference type="GO" id="GO:0007165">
    <property type="term" value="P:signal transduction"/>
    <property type="evidence" value="ECO:0007669"/>
    <property type="project" value="InterPro"/>
</dbReference>
<feature type="domain" description="CheW-like" evidence="1">
    <location>
        <begin position="3"/>
        <end position="142"/>
    </location>
</feature>
<dbReference type="EMBL" id="CCRF01000062">
    <property type="protein sequence ID" value="CEE01962.1"/>
    <property type="molecule type" value="Genomic_DNA"/>
</dbReference>